<accession>A0ABS4E0P3</accession>
<evidence type="ECO:0008006" key="3">
    <source>
        <dbReference type="Google" id="ProtNLM"/>
    </source>
</evidence>
<gene>
    <name evidence="1" type="ORF">J2Z17_002958</name>
</gene>
<dbReference type="EMBL" id="JAGGJU010000007">
    <property type="protein sequence ID" value="MBP1851513.1"/>
    <property type="molecule type" value="Genomic_DNA"/>
</dbReference>
<reference evidence="1 2" key="1">
    <citation type="submission" date="2021-03" db="EMBL/GenBank/DDBJ databases">
        <title>Genomic Encyclopedia of Type Strains, Phase IV (KMG-IV): sequencing the most valuable type-strain genomes for metagenomic binning, comparative biology and taxonomic classification.</title>
        <authorList>
            <person name="Goeker M."/>
        </authorList>
    </citation>
    <scope>NUCLEOTIDE SEQUENCE [LARGE SCALE GENOMIC DNA]</scope>
    <source>
        <strain evidence="1 2">DSM 21600</strain>
    </source>
</reference>
<protein>
    <recommendedName>
        <fullName evidence="3">Glycosyltransferase</fullName>
    </recommendedName>
</protein>
<evidence type="ECO:0000313" key="2">
    <source>
        <dbReference type="Proteomes" id="UP000759443"/>
    </source>
</evidence>
<dbReference type="Gene3D" id="3.90.550.10">
    <property type="entry name" value="Spore Coat Polysaccharide Biosynthesis Protein SpsA, Chain A"/>
    <property type="match status" value="1"/>
</dbReference>
<name>A0ABS4E0P3_9HYPH</name>
<comment type="caution">
    <text evidence="1">The sequence shown here is derived from an EMBL/GenBank/DDBJ whole genome shotgun (WGS) entry which is preliminary data.</text>
</comment>
<sequence>MPKLSVCIPVEPDQAAPSFLVDTLLARSGVDLEVIVSLFESSQDSAAALYEKAASDPRLTILPPAPANITAAQLWIGTVNAAKGDWVTIVAPDDMLDPDLAKLIAHVEETRPTADAIGWNSFQISPTASRGTKTAVAIPVQHKVSEIDKASMLDAFFNWTAAPQTPKVPFGLFHGALKRSLVESILSASAPTSWLTPVPRFEWTARTVLFANELALSHRPMSATSTTPYRPVAVRSALEGFPLDGSIGLTAAIAEIQARVLSELGSEWGGFNENFVRSCSVDCILEHDPAVFEQRCQGYHAALQRMPGGEQLLPYFQPKYYPEQPDDRRRGLVGQTLLVDRFIGNAQTAQEFYSVVSSILAPIFVITDQKAPAKEA</sequence>
<dbReference type="RefSeq" id="WP_209946298.1">
    <property type="nucleotide sequence ID" value="NZ_JAGGJU010000007.1"/>
</dbReference>
<dbReference type="CDD" id="cd00761">
    <property type="entry name" value="Glyco_tranf_GTA_type"/>
    <property type="match status" value="1"/>
</dbReference>
<evidence type="ECO:0000313" key="1">
    <source>
        <dbReference type="EMBL" id="MBP1851513.1"/>
    </source>
</evidence>
<dbReference type="InterPro" id="IPR029044">
    <property type="entry name" value="Nucleotide-diphossugar_trans"/>
</dbReference>
<proteinExistence type="predicted"/>
<organism evidence="1 2">
    <name type="scientific">Rhizobium halophytocola</name>
    <dbReference type="NCBI Taxonomy" id="735519"/>
    <lineage>
        <taxon>Bacteria</taxon>
        <taxon>Pseudomonadati</taxon>
        <taxon>Pseudomonadota</taxon>
        <taxon>Alphaproteobacteria</taxon>
        <taxon>Hyphomicrobiales</taxon>
        <taxon>Rhizobiaceae</taxon>
        <taxon>Rhizobium/Agrobacterium group</taxon>
        <taxon>Rhizobium</taxon>
    </lineage>
</organism>
<dbReference type="Proteomes" id="UP000759443">
    <property type="component" value="Unassembled WGS sequence"/>
</dbReference>
<keyword evidence="2" id="KW-1185">Reference proteome</keyword>
<dbReference type="SUPFAM" id="SSF53448">
    <property type="entry name" value="Nucleotide-diphospho-sugar transferases"/>
    <property type="match status" value="1"/>
</dbReference>